<dbReference type="HOGENOM" id="CLU_112115_0_0_1"/>
<evidence type="ECO:0000313" key="5">
    <source>
        <dbReference type="Proteomes" id="UP000006310"/>
    </source>
</evidence>
<dbReference type="Pfam" id="PF08692">
    <property type="entry name" value="Pet20"/>
    <property type="match status" value="1"/>
</dbReference>
<dbReference type="KEGG" id="kng:KNAG_0A07960"/>
<keyword evidence="5" id="KW-1185">Reference proteome</keyword>
<keyword evidence="2" id="KW-0496">Mitochondrion</keyword>
<feature type="region of interest" description="Disordered" evidence="3">
    <location>
        <begin position="1"/>
        <end position="22"/>
    </location>
</feature>
<dbReference type="eggNOG" id="ENOG502S2RD">
    <property type="taxonomic scope" value="Eukaryota"/>
</dbReference>
<evidence type="ECO:0000256" key="1">
    <source>
        <dbReference type="ARBA" id="ARBA00004173"/>
    </source>
</evidence>
<gene>
    <name evidence="4" type="primary">KNAG0A07960</name>
    <name evidence="4" type="ordered locus">KNAG_0A07960</name>
</gene>
<protein>
    <submittedName>
        <fullName evidence="4">Uncharacterized protein</fullName>
    </submittedName>
</protein>
<organism evidence="4 5">
    <name type="scientific">Huiozyma naganishii (strain ATCC MYA-139 / BCRC 22969 / CBS 8797 / KCTC 17520 / NBRC 10181 / NCYC 3082 / Yp74L-3)</name>
    <name type="common">Yeast</name>
    <name type="synonym">Kazachstania naganishii</name>
    <dbReference type="NCBI Taxonomy" id="1071383"/>
    <lineage>
        <taxon>Eukaryota</taxon>
        <taxon>Fungi</taxon>
        <taxon>Dikarya</taxon>
        <taxon>Ascomycota</taxon>
        <taxon>Saccharomycotina</taxon>
        <taxon>Saccharomycetes</taxon>
        <taxon>Saccharomycetales</taxon>
        <taxon>Saccharomycetaceae</taxon>
        <taxon>Huiozyma</taxon>
    </lineage>
</organism>
<proteinExistence type="predicted"/>
<dbReference type="GO" id="GO:0030163">
    <property type="term" value="P:protein catabolic process"/>
    <property type="evidence" value="ECO:0007669"/>
    <property type="project" value="EnsemblFungi"/>
</dbReference>
<dbReference type="OMA" id="LLPYSWW"/>
<accession>J7S315</accession>
<dbReference type="GO" id="GO:0005740">
    <property type="term" value="C:mitochondrial envelope"/>
    <property type="evidence" value="ECO:0007669"/>
    <property type="project" value="EnsemblFungi"/>
</dbReference>
<dbReference type="EMBL" id="HE978314">
    <property type="protein sequence ID" value="CCK68449.1"/>
    <property type="molecule type" value="Genomic_DNA"/>
</dbReference>
<dbReference type="InterPro" id="IPR014804">
    <property type="entry name" value="Pet20-like"/>
</dbReference>
<evidence type="ECO:0000256" key="3">
    <source>
        <dbReference type="SAM" id="MobiDB-lite"/>
    </source>
</evidence>
<evidence type="ECO:0000313" key="4">
    <source>
        <dbReference type="EMBL" id="CCK68449.1"/>
    </source>
</evidence>
<sequence length="177" mass="19978">MKQSGVGRRALSTVKKGSGSRLEYNGDGRSMFRRLPKVPMTKYLETRELAKDILYSGYRPVMYPVRENPLFRNSNKLMAISHPEHDTEGTEGTHRDSQTVNTELFGNNNCGGINTLGCNGTWKYAPKIPQKMLPFNWWSASSLAMEVYPEWSSVPKHVVKGLKPFDLLLGVKATQKK</sequence>
<reference evidence="4 5" key="1">
    <citation type="journal article" date="2011" name="Proc. Natl. Acad. Sci. U.S.A.">
        <title>Evolutionary erosion of yeast sex chromosomes by mating-type switching accidents.</title>
        <authorList>
            <person name="Gordon J.L."/>
            <person name="Armisen D."/>
            <person name="Proux-Wera E."/>
            <person name="Oheigeartaigh S.S."/>
            <person name="Byrne K.P."/>
            <person name="Wolfe K.H."/>
        </authorList>
    </citation>
    <scope>NUCLEOTIDE SEQUENCE [LARGE SCALE GENOMIC DNA]</scope>
    <source>
        <strain evidence="5">ATCC MYA-139 / BCRC 22969 / CBS 8797 / CCRC 22969 / KCTC 17520 / NBRC 10181 / NCYC 3082</strain>
    </source>
</reference>
<reference evidence="5" key="2">
    <citation type="submission" date="2012-08" db="EMBL/GenBank/DDBJ databases">
        <title>Genome sequence of Kazachstania naganishii.</title>
        <authorList>
            <person name="Gordon J.L."/>
            <person name="Armisen D."/>
            <person name="Proux-Wera E."/>
            <person name="OhEigeartaigh S.S."/>
            <person name="Byrne K.P."/>
            <person name="Wolfe K.H."/>
        </authorList>
    </citation>
    <scope>NUCLEOTIDE SEQUENCE [LARGE SCALE GENOMIC DNA]</scope>
    <source>
        <strain evidence="5">ATCC MYA-139 / BCRC 22969 / CBS 8797 / CCRC 22969 / KCTC 17520 / NBRC 10181 / NCYC 3082</strain>
    </source>
</reference>
<dbReference type="Proteomes" id="UP000006310">
    <property type="component" value="Chromosome 1"/>
</dbReference>
<dbReference type="GeneID" id="34524084"/>
<dbReference type="OrthoDB" id="3992052at2759"/>
<dbReference type="RefSeq" id="XP_022462695.1">
    <property type="nucleotide sequence ID" value="XM_022611269.1"/>
</dbReference>
<dbReference type="AlphaFoldDB" id="J7S315"/>
<evidence type="ECO:0000256" key="2">
    <source>
        <dbReference type="ARBA" id="ARBA00023128"/>
    </source>
</evidence>
<comment type="subcellular location">
    <subcellularLocation>
        <location evidence="1">Mitochondrion</location>
    </subcellularLocation>
</comment>
<name>J7S315_HUIN7</name>